<dbReference type="Pfam" id="PF05282">
    <property type="entry name" value="AAR2"/>
    <property type="match status" value="1"/>
</dbReference>
<dbReference type="PANTHER" id="PTHR12689:SF4">
    <property type="entry name" value="PROTEIN AAR2 HOMOLOG"/>
    <property type="match status" value="1"/>
</dbReference>
<dbReference type="InterPro" id="IPR033648">
    <property type="entry name" value="AAR2_C"/>
</dbReference>
<dbReference type="FunFam" id="2.60.34.20:FF:000001">
    <property type="entry name" value="protein AAR2 homolog"/>
    <property type="match status" value="1"/>
</dbReference>
<dbReference type="PANTHER" id="PTHR12689">
    <property type="entry name" value="A1 CISTRON SPLICING FACTOR AAR2-RELATED"/>
    <property type="match status" value="1"/>
</dbReference>
<evidence type="ECO:0008006" key="7">
    <source>
        <dbReference type="Google" id="ProtNLM"/>
    </source>
</evidence>
<evidence type="ECO:0000259" key="4">
    <source>
        <dbReference type="Pfam" id="PF20981"/>
    </source>
</evidence>
<evidence type="ECO:0000259" key="3">
    <source>
        <dbReference type="Pfam" id="PF05282"/>
    </source>
</evidence>
<dbReference type="STRING" id="35722.A0A0B7MVP7"/>
<dbReference type="GO" id="GO:0000244">
    <property type="term" value="P:spliceosomal tri-snRNP complex assembly"/>
    <property type="evidence" value="ECO:0007669"/>
    <property type="project" value="TreeGrafter"/>
</dbReference>
<dbReference type="AlphaFoldDB" id="A0A0B7MVP7"/>
<evidence type="ECO:0000256" key="2">
    <source>
        <dbReference type="SAM" id="MobiDB-lite"/>
    </source>
</evidence>
<sequence>MDQDTANKLFDVGAFMLFMDAPPNLEFGIDYNAWTVGPLFKGVKLIPPGLHFIYFSTTSNEGTQGIRTGFFHFFESQEVLVREWNPQIEDLRDESDLDPVQVERIRSNIRSFDRNMGPYPLDPPIYFQRWKKLTNYITPGLVRRVLPNNGKVSHIPEKLSDISNQDTNTINDKRLGKAIEKEEGMDFTVFDLRKSFPNGASGDIVTRWSLDKSWLAGQLLENIYHNGDKLEILCPKCSLTDCLAIDFKVLLGELQLSFVCLLMAQNFSGFNQWKKLVQLLCSCSELMTEKPDLFLQFMDVLQFQLDECPEDFYRDILSEGNFTSVMLKTLQRNIPGSEERLVSRYTKLRYFIMNKFDWKVTENDQEDEDEDDAPTIVNLEEE</sequence>
<dbReference type="Gene3D" id="1.25.40.550">
    <property type="entry name" value="Aar2, C-terminal domain-like"/>
    <property type="match status" value="1"/>
</dbReference>
<proteinExistence type="inferred from homology"/>
<dbReference type="Gene3D" id="2.60.34.20">
    <property type="match status" value="1"/>
</dbReference>
<accession>A0A0B7MVP7</accession>
<dbReference type="Proteomes" id="UP000054107">
    <property type="component" value="Unassembled WGS sequence"/>
</dbReference>
<feature type="region of interest" description="Disordered" evidence="2">
    <location>
        <begin position="363"/>
        <end position="382"/>
    </location>
</feature>
<evidence type="ECO:0000313" key="6">
    <source>
        <dbReference type="Proteomes" id="UP000054107"/>
    </source>
</evidence>
<dbReference type="EMBL" id="LN719137">
    <property type="protein sequence ID" value="CEP07188.1"/>
    <property type="molecule type" value="Genomic_DNA"/>
</dbReference>
<dbReference type="Pfam" id="PF20981">
    <property type="entry name" value="AAR2_1st"/>
    <property type="match status" value="1"/>
</dbReference>
<protein>
    <recommendedName>
        <fullName evidence="7">AAR2 splicing factor homolog</fullName>
    </recommendedName>
</protein>
<evidence type="ECO:0000313" key="5">
    <source>
        <dbReference type="EMBL" id="CEP07188.1"/>
    </source>
</evidence>
<feature type="domain" description="AAR2 N-terminal" evidence="4">
    <location>
        <begin position="13"/>
        <end position="147"/>
    </location>
</feature>
<dbReference type="InterPro" id="IPR007946">
    <property type="entry name" value="AAR2"/>
</dbReference>
<comment type="similarity">
    <text evidence="1">Belongs to the AAR2 family.</text>
</comment>
<dbReference type="CDD" id="cd13778">
    <property type="entry name" value="Aar2_C"/>
    <property type="match status" value="1"/>
</dbReference>
<reference evidence="5 6" key="1">
    <citation type="submission" date="2014-09" db="EMBL/GenBank/DDBJ databases">
        <authorList>
            <person name="Ellenberger Sabrina"/>
        </authorList>
    </citation>
    <scope>NUCLEOTIDE SEQUENCE [LARGE SCALE GENOMIC DNA]</scope>
    <source>
        <strain evidence="5 6">CBS 412.66</strain>
    </source>
</reference>
<evidence type="ECO:0000256" key="1">
    <source>
        <dbReference type="ARBA" id="ARBA00006281"/>
    </source>
</evidence>
<keyword evidence="6" id="KW-1185">Reference proteome</keyword>
<dbReference type="CDD" id="cd13777">
    <property type="entry name" value="Aar2_N"/>
    <property type="match status" value="1"/>
</dbReference>
<dbReference type="InterPro" id="IPR038514">
    <property type="entry name" value="AAR2_C_sf"/>
</dbReference>
<name>A0A0B7MVP7_9FUNG</name>
<dbReference type="InterPro" id="IPR033647">
    <property type="entry name" value="Aar2_N"/>
</dbReference>
<feature type="domain" description="AAR2 C-terminal" evidence="3">
    <location>
        <begin position="187"/>
        <end position="360"/>
    </location>
</feature>
<organism evidence="5 6">
    <name type="scientific">Parasitella parasitica</name>
    <dbReference type="NCBI Taxonomy" id="35722"/>
    <lineage>
        <taxon>Eukaryota</taxon>
        <taxon>Fungi</taxon>
        <taxon>Fungi incertae sedis</taxon>
        <taxon>Mucoromycota</taxon>
        <taxon>Mucoromycotina</taxon>
        <taxon>Mucoromycetes</taxon>
        <taxon>Mucorales</taxon>
        <taxon>Mucorineae</taxon>
        <taxon>Mucoraceae</taxon>
        <taxon>Parasitella</taxon>
    </lineage>
</organism>
<dbReference type="InterPro" id="IPR038516">
    <property type="entry name" value="AAR2_N_sf"/>
</dbReference>
<dbReference type="OrthoDB" id="201752at2759"/>
<gene>
    <name evidence="5" type="primary">PARPA_00467.1 scaffold 888</name>
</gene>